<dbReference type="GO" id="GO:0005737">
    <property type="term" value="C:cytoplasm"/>
    <property type="evidence" value="ECO:0007669"/>
    <property type="project" value="UniProtKB-ARBA"/>
</dbReference>
<proteinExistence type="inferred from homology"/>
<dbReference type="InterPro" id="IPR011009">
    <property type="entry name" value="Kinase-like_dom_sf"/>
</dbReference>
<keyword evidence="6" id="KW-0808">Transferase</keyword>
<evidence type="ECO:0000256" key="2">
    <source>
        <dbReference type="ARBA" id="ARBA00008832"/>
    </source>
</evidence>
<dbReference type="Pfam" id="PF00069">
    <property type="entry name" value="Pkinase"/>
    <property type="match status" value="1"/>
</dbReference>
<keyword evidence="7 10" id="KW-0547">Nucleotide-binding</keyword>
<evidence type="ECO:0000256" key="5">
    <source>
        <dbReference type="ARBA" id="ARBA00022553"/>
    </source>
</evidence>
<organism evidence="12 13">
    <name type="scientific">Echinococcus canadensis</name>
    <dbReference type="NCBI Taxonomy" id="519352"/>
    <lineage>
        <taxon>Eukaryota</taxon>
        <taxon>Metazoa</taxon>
        <taxon>Spiralia</taxon>
        <taxon>Lophotrochozoa</taxon>
        <taxon>Platyhelminthes</taxon>
        <taxon>Cestoda</taxon>
        <taxon>Eucestoda</taxon>
        <taxon>Cyclophyllidea</taxon>
        <taxon>Taeniidae</taxon>
        <taxon>Echinococcus</taxon>
        <taxon>Echinococcus canadensis group</taxon>
    </lineage>
</organism>
<dbReference type="WBParaSite" id="maker-E.canG7_contigs_1903-snap-gene-0.6-mRNA-1">
    <property type="protein sequence ID" value="maker-E.canG7_contigs_1903-snap-gene-0.6-mRNA-1"/>
    <property type="gene ID" value="EcG7_08116"/>
</dbReference>
<comment type="cofactor">
    <cofactor evidence="1">
        <name>Mg(2+)</name>
        <dbReference type="ChEBI" id="CHEBI:18420"/>
    </cofactor>
</comment>
<feature type="binding site" evidence="10">
    <location>
        <position position="152"/>
    </location>
    <ligand>
        <name>ATP</name>
        <dbReference type="ChEBI" id="CHEBI:30616"/>
    </ligand>
</feature>
<keyword evidence="8" id="KW-0418">Kinase</keyword>
<dbReference type="FunFam" id="1.10.510.10:FF:000684">
    <property type="entry name" value="Mitogen-activated protein kinase"/>
    <property type="match status" value="1"/>
</dbReference>
<dbReference type="SUPFAM" id="SSF56112">
    <property type="entry name" value="Protein kinase-like (PK-like)"/>
    <property type="match status" value="1"/>
</dbReference>
<dbReference type="FunFam" id="3.30.200.20:FF:000028">
    <property type="entry name" value="Mitogen-activated protein kinase"/>
    <property type="match status" value="1"/>
</dbReference>
<evidence type="ECO:0000259" key="11">
    <source>
        <dbReference type="PROSITE" id="PS50011"/>
    </source>
</evidence>
<keyword evidence="9 10" id="KW-0067">ATP-binding</keyword>
<evidence type="ECO:0000256" key="7">
    <source>
        <dbReference type="ARBA" id="ARBA00022741"/>
    </source>
</evidence>
<dbReference type="GO" id="GO:0005524">
    <property type="term" value="F:ATP binding"/>
    <property type="evidence" value="ECO:0007669"/>
    <property type="project" value="UniProtKB-UniRule"/>
</dbReference>
<dbReference type="AlphaFoldDB" id="A0A915EXB3"/>
<evidence type="ECO:0000256" key="4">
    <source>
        <dbReference type="ARBA" id="ARBA00022527"/>
    </source>
</evidence>
<evidence type="ECO:0000256" key="10">
    <source>
        <dbReference type="PROSITE-ProRule" id="PRU10141"/>
    </source>
</evidence>
<keyword evidence="12" id="KW-1185">Reference proteome</keyword>
<dbReference type="Gene3D" id="1.10.510.10">
    <property type="entry name" value="Transferase(Phosphotransferase) domain 1"/>
    <property type="match status" value="1"/>
</dbReference>
<evidence type="ECO:0000256" key="9">
    <source>
        <dbReference type="ARBA" id="ARBA00022840"/>
    </source>
</evidence>
<evidence type="ECO:0000313" key="13">
    <source>
        <dbReference type="WBParaSite" id="maker-E.canG7_contigs_1903-snap-gene-0.6-mRNA-1"/>
    </source>
</evidence>
<feature type="domain" description="Protein kinase" evidence="11">
    <location>
        <begin position="123"/>
        <end position="407"/>
    </location>
</feature>
<dbReference type="EC" id="2.7.11.24" evidence="3"/>
<evidence type="ECO:0000256" key="3">
    <source>
        <dbReference type="ARBA" id="ARBA00012411"/>
    </source>
</evidence>
<evidence type="ECO:0000256" key="6">
    <source>
        <dbReference type="ARBA" id="ARBA00022679"/>
    </source>
</evidence>
<sequence>MLLLNVHKFVKNAAWSFCRDFENWTSNFTCLCIVAFVSVKYVYDLSLCLHFSLLISMSGTLKWWNTRTAAFALTKNLLILRLMCLRVLFCKCFSLHSHHLSHPERNFVPVEFNGLCWTLPDRYSDLTSVGSGAFGVVCSAKDNLLQCMVAIKRIDKPFDTLEDAKRTYRELAIMAHMDHENVVTLMDAFTPQTTLESFNEIFFVMPLMAGDLAEVLKHQALDDDQITFLVYQILRALKYMHGANIIHRDLKPKNIAVDEDCNLRILDFGLARPVDENMSSYVVTRWYRAPELIANWINYNDTVDVWSVACILVEMKIRKPLFRGDNPIQQLGEILAVVGLPDEGFRQKISNDSARAFIKTLNLPPRRDLKEVFPWASDVLLDLLSKMLVLDPDRRLRASEALAHPFFAEYHDANDEQEGTPLEDELISSNSLTIDQWKGKRLLLDHLMVLVADGCRISNLELPTQLQAQESAVSTKSSREGLGDAPLEQFKELLGVDIRVESANVACPATVPAFVLALKHK</sequence>
<dbReference type="InterPro" id="IPR000719">
    <property type="entry name" value="Prot_kinase_dom"/>
</dbReference>
<dbReference type="InterPro" id="IPR017441">
    <property type="entry name" value="Protein_kinase_ATP_BS"/>
</dbReference>
<evidence type="ECO:0000256" key="1">
    <source>
        <dbReference type="ARBA" id="ARBA00001946"/>
    </source>
</evidence>
<protein>
    <recommendedName>
        <fullName evidence="3">mitogen-activated protein kinase</fullName>
        <ecNumber evidence="3">2.7.11.24</ecNumber>
    </recommendedName>
</protein>
<keyword evidence="5" id="KW-0597">Phosphoprotein</keyword>
<dbReference type="InterPro" id="IPR003527">
    <property type="entry name" value="MAP_kinase_CS"/>
</dbReference>
<dbReference type="Gene3D" id="3.30.200.20">
    <property type="entry name" value="Phosphorylase Kinase, domain 1"/>
    <property type="match status" value="1"/>
</dbReference>
<dbReference type="PANTHER" id="PTHR24055">
    <property type="entry name" value="MITOGEN-ACTIVATED PROTEIN KINASE"/>
    <property type="match status" value="1"/>
</dbReference>
<dbReference type="PROSITE" id="PS00107">
    <property type="entry name" value="PROTEIN_KINASE_ATP"/>
    <property type="match status" value="1"/>
</dbReference>
<evidence type="ECO:0000313" key="12">
    <source>
        <dbReference type="Proteomes" id="UP000887562"/>
    </source>
</evidence>
<comment type="similarity">
    <text evidence="2">Belongs to the protein kinase superfamily. CMGC Ser/Thr protein kinase family. MAP kinase subfamily.</text>
</comment>
<dbReference type="InterPro" id="IPR008352">
    <property type="entry name" value="MAPK_HOG-like"/>
</dbReference>
<dbReference type="PROSITE" id="PS01351">
    <property type="entry name" value="MAPK"/>
    <property type="match status" value="1"/>
</dbReference>
<dbReference type="PROSITE" id="PS50011">
    <property type="entry name" value="PROTEIN_KINASE_DOM"/>
    <property type="match status" value="1"/>
</dbReference>
<dbReference type="SMART" id="SM00220">
    <property type="entry name" value="S_TKc"/>
    <property type="match status" value="1"/>
</dbReference>
<name>A0A915EXB3_9CEST</name>
<dbReference type="InterPro" id="IPR050117">
    <property type="entry name" value="MAPK"/>
</dbReference>
<dbReference type="PRINTS" id="PR01773">
    <property type="entry name" value="P38MAPKINASE"/>
</dbReference>
<dbReference type="GO" id="GO:0004707">
    <property type="term" value="F:MAP kinase activity"/>
    <property type="evidence" value="ECO:0007669"/>
    <property type="project" value="UniProtKB-EC"/>
</dbReference>
<accession>A0A915EXB3</accession>
<dbReference type="Proteomes" id="UP000887562">
    <property type="component" value="Unplaced"/>
</dbReference>
<evidence type="ECO:0000256" key="8">
    <source>
        <dbReference type="ARBA" id="ARBA00022777"/>
    </source>
</evidence>
<reference evidence="13" key="1">
    <citation type="submission" date="2022-11" db="UniProtKB">
        <authorList>
            <consortium name="WormBaseParasite"/>
        </authorList>
    </citation>
    <scope>IDENTIFICATION</scope>
</reference>
<keyword evidence="4" id="KW-0723">Serine/threonine-protein kinase</keyword>